<feature type="domain" description="Endonuclease GajA/Old nuclease/RecF-like AAA" evidence="2">
    <location>
        <begin position="1"/>
        <end position="51"/>
    </location>
</feature>
<dbReference type="Pfam" id="PF13175">
    <property type="entry name" value="AAA_15"/>
    <property type="match status" value="1"/>
</dbReference>
<dbReference type="PANTHER" id="PTHR41259:SF1">
    <property type="entry name" value="DOUBLE-STRAND BREAK REPAIR RAD50 ATPASE, PUTATIVE-RELATED"/>
    <property type="match status" value="1"/>
</dbReference>
<reference evidence="3 4" key="1">
    <citation type="submission" date="2018-08" db="EMBL/GenBank/DDBJ databases">
        <title>Sequencing the genomes of 1000 actinobacteria strains.</title>
        <authorList>
            <person name="Klenk H.-P."/>
        </authorList>
    </citation>
    <scope>NUCLEOTIDE SEQUENCE [LARGE SCALE GENOMIC DNA]</scope>
    <source>
        <strain evidence="3 4">DSM 22891</strain>
    </source>
</reference>
<dbReference type="Proteomes" id="UP000256485">
    <property type="component" value="Unassembled WGS sequence"/>
</dbReference>
<dbReference type="RefSeq" id="WP_115848609.1">
    <property type="nucleotide sequence ID" value="NZ_QTUC01000001.1"/>
</dbReference>
<feature type="coiled-coil region" evidence="1">
    <location>
        <begin position="553"/>
        <end position="739"/>
    </location>
</feature>
<keyword evidence="3" id="KW-0540">Nuclease</keyword>
<keyword evidence="3" id="KW-0269">Exonuclease</keyword>
<name>A0A3D9V951_THECX</name>
<dbReference type="InterPro" id="IPR041685">
    <property type="entry name" value="AAA_GajA/Old/RecF-like"/>
</dbReference>
<dbReference type="PANTHER" id="PTHR41259">
    <property type="entry name" value="DOUBLE-STRAND BREAK REPAIR RAD50 ATPASE, PUTATIVE-RELATED"/>
    <property type="match status" value="1"/>
</dbReference>
<dbReference type="GO" id="GO:0004527">
    <property type="term" value="F:exonuclease activity"/>
    <property type="evidence" value="ECO:0007669"/>
    <property type="project" value="UniProtKB-KW"/>
</dbReference>
<gene>
    <name evidence="3" type="ORF">DFJ64_0057</name>
</gene>
<dbReference type="Gene3D" id="3.40.50.300">
    <property type="entry name" value="P-loop containing nucleotide triphosphate hydrolases"/>
    <property type="match status" value="2"/>
</dbReference>
<keyword evidence="1" id="KW-0175">Coiled coil</keyword>
<evidence type="ECO:0000313" key="4">
    <source>
        <dbReference type="Proteomes" id="UP000256485"/>
    </source>
</evidence>
<keyword evidence="4" id="KW-1185">Reference proteome</keyword>
<dbReference type="AlphaFoldDB" id="A0A3D9V951"/>
<evidence type="ECO:0000259" key="2">
    <source>
        <dbReference type="Pfam" id="PF13175"/>
    </source>
</evidence>
<dbReference type="EMBL" id="QTUC01000001">
    <property type="protein sequence ID" value="REF34694.1"/>
    <property type="molecule type" value="Genomic_DNA"/>
</dbReference>
<keyword evidence="3" id="KW-0378">Hydrolase</keyword>
<organism evidence="3 4">
    <name type="scientific">Thermasporomyces composti</name>
    <dbReference type="NCBI Taxonomy" id="696763"/>
    <lineage>
        <taxon>Bacteria</taxon>
        <taxon>Bacillati</taxon>
        <taxon>Actinomycetota</taxon>
        <taxon>Actinomycetes</taxon>
        <taxon>Propionibacteriales</taxon>
        <taxon>Nocardioidaceae</taxon>
        <taxon>Thermasporomyces</taxon>
    </lineage>
</organism>
<proteinExistence type="predicted"/>
<sequence>MRLHRLRLRNFRGVTDRELTFHPTGVTVVVGDNETGKSSLLEAFRLLFEVPDDSKATKLRAVQPAGSDVGTEVEADVSVGELRLHYRKRWFKQRATELRVEPEGRTWTGREAHDEARRLFGEHVDETLWAALAVGQEQTLTVPVAGTVTSVLTALDEVAGGESDHGATVPLVEAVEAEYLRYFTPTGRPTGAYAEALRRRDEARRLAQDARARLTEVDQDVARAERLSQDHDRLAARLAEQSRRVDELERRRQAAAELIASVERLSQNRDLAEERLVTARGELERRTLLRGEAAHREETAAATAATARQAEQALREAERDLAEATAQLRQAREELTARHTAVRAAEAHLGRLRDRADLAELEAKLAEVRHAQDEERRWAAELDRLTITDADVEEVEAAHRRVLAARAARDAGAPTVVVRRIGLGDIDIDGRPVAGDTELSVADDTTVAVAGVAEVTVRPGAGVAELAAACAEAEHAERELLATLGVENVAEARRAARARAEAERGLRAARETLHRRLGGESLEQLLLRRDVLARRLAEDPGDDDGAPDPPTGIEEARARLARAQQDESAAARLVAEAEEREARCRKQYEAASEHATVARVRAEQEQERRDDAFAALATARAEKDDTTLEEEVRACESRLAAVAEELARAREALAASGLDTIEDQLADATSLRDQLRRQVEELHDELRRVEGRLEMAGAHGLASAAERAEADQAQAEAQLENVERKAGAARRLRETLTRHQVEARRRYAAPLRERIEALGRVLHGPSFGVVLGENLEVRERVLDGVSLPVTSLSTGAREQLATIVRLAIAGLTASDGSGVPVVLDDALGWSDPARLQAMGSLLARAGSTTQVILLTCVPDRYASTVPGARIVRL</sequence>
<protein>
    <submittedName>
        <fullName evidence="3">DNA repair exonuclease SbcCD ATPase subunit</fullName>
    </submittedName>
</protein>
<dbReference type="InterPro" id="IPR027417">
    <property type="entry name" value="P-loop_NTPase"/>
</dbReference>
<evidence type="ECO:0000256" key="1">
    <source>
        <dbReference type="SAM" id="Coils"/>
    </source>
</evidence>
<accession>A0A3D9V951</accession>
<dbReference type="OrthoDB" id="3177877at2"/>
<dbReference type="SUPFAM" id="SSF52540">
    <property type="entry name" value="P-loop containing nucleoside triphosphate hydrolases"/>
    <property type="match status" value="1"/>
</dbReference>
<evidence type="ECO:0000313" key="3">
    <source>
        <dbReference type="EMBL" id="REF34694.1"/>
    </source>
</evidence>
<feature type="coiled-coil region" evidence="1">
    <location>
        <begin position="193"/>
        <end position="369"/>
    </location>
</feature>
<comment type="caution">
    <text evidence="3">The sequence shown here is derived from an EMBL/GenBank/DDBJ whole genome shotgun (WGS) entry which is preliminary data.</text>
</comment>